<feature type="domain" description="YhdP central" evidence="1">
    <location>
        <begin position="12"/>
        <end position="1262"/>
    </location>
</feature>
<comment type="caution">
    <text evidence="2">The sequence shown here is derived from an EMBL/GenBank/DDBJ whole genome shotgun (WGS) entry which is preliminary data.</text>
</comment>
<organism evidence="2 3">
    <name type="scientific">Stutzerimonas nosocomialis</name>
    <dbReference type="NCBI Taxonomy" id="1056496"/>
    <lineage>
        <taxon>Bacteria</taxon>
        <taxon>Pseudomonadati</taxon>
        <taxon>Pseudomonadota</taxon>
        <taxon>Gammaproteobacteria</taxon>
        <taxon>Pseudomonadales</taxon>
        <taxon>Pseudomonadaceae</taxon>
        <taxon>Stutzerimonas</taxon>
    </lineage>
</organism>
<name>A0A5R9QJK6_9GAMM</name>
<evidence type="ECO:0000259" key="1">
    <source>
        <dbReference type="Pfam" id="PF13116"/>
    </source>
</evidence>
<evidence type="ECO:0000313" key="3">
    <source>
        <dbReference type="Proteomes" id="UP000306753"/>
    </source>
</evidence>
<sequence length="1272" mass="137976">MSRLVSLLGTVVRQALWLVALALILAALYVSLGRQLIPLVAEYRLEAQQRAQQALDMPVSIGRLEGDWTGLLPRVVAHDVLLGEGDAAVRLDRAAVVPDLVDSLWNRQLRIASLAFDGVHLSLHQDADGSWRVEGLPQRPDQPPAEPEAVLRALQQIGDLSLGDSQITFEPHDAAPLTLSYANLRLRTLGQRMRLQGELLLPDGKPLGLNVEGRVNPERWRQGRFDAYLRLPQSDWAGWIPAELTEAWRLDTLVAGGEAWLRWRGEALSRAVVRLNAPRMQVAYDQRAAVEVDDLSVAVYADRTESGMRVLVDGLAFSLGDSRWGGTTLSLVEWPDADASTWGLEVDRLDLAPIAALAKALAPLPEEAAEALEALQPTGTLRNIVLAYRPDAAPLERVEFATNLENVAFGAYHGAPGATNVTGSLQGTPARGELRLDSRDFTLDLAQLFDQPWQYRRGRGRLIWTFDERAFTLAAPYLQVDAEEGDLAGDFLIRLMRDPEAEDYMDLRVGLRNGDARFTEKYLPSHGLAPELGAWLKSAIRGGSIDKGYFQYQGSLHGDAGEGARNLSLYFQVHDAELAFQPGWPALREGRGEVLIEDSGVRVRLEEGRILDSRILEATADVPHAAPGEAPRLAIKGRVEGSVADGLKILHEAPIGTAELFAGWQGEGPLHGVLELDIPLDQGAEPHVLADFSTEGARLQISEPKLELQKLGGRFRYDTRQGLSASELQADVLGKPVRGRAVATGKPGSPGTRIEAEGRVELARLKQWLAFEQDVPASGELPYRLRLMLGAEGSQLQIDSSLQGLNVQLPAPFDKATAARRDSSLRMTLQGPERRYWVRYGDLAALAYAAPADRLLEGRGELMLGGGSASLPDERGVRIRGRLEQLDWSTWQPLVTGQGNAPGGGAGGGADVSLLRNAQVQIGRFAGFGTEIEELGVDLQRAPAGWQLGLQSELLAGEVQVPDARGAVIGVTLQHLRFPPADPSLDAAPATEDPLAGVDPRSIPPMDIFIARVLQGEAPLGAWSLKLRPSGEGLAFSDLDIGLKGARLTGGGAWEAQGSRFSGRVEGGNLGDVLLAWGFAPTVTSESFHLEADGRWPGSPAWLSLKRYSGNLSPSLRRGQFVEVEGSAQALRVFGLLNFNSIGRRLRLDFSDLFGKGLGYDRMKGQLSAEQGVYRTREPITVTSPSSNLELDGILDMPADRIDARLLVTLPVTNNLPLAALIVGAPAIGGALFIADRLLGDRLARFATVQYKVEGPWQTPSITFDRPFEKPQ</sequence>
<dbReference type="InterPro" id="IPR011836">
    <property type="entry name" value="YhdP"/>
</dbReference>
<dbReference type="NCBIfam" id="TIGR02099">
    <property type="entry name" value="YhdP family protein"/>
    <property type="match status" value="1"/>
</dbReference>
<keyword evidence="3" id="KW-1185">Reference proteome</keyword>
<protein>
    <submittedName>
        <fullName evidence="2">TIGR02099 family protein</fullName>
    </submittedName>
</protein>
<accession>A0A5R9QJK6</accession>
<dbReference type="Proteomes" id="UP000306753">
    <property type="component" value="Unassembled WGS sequence"/>
</dbReference>
<dbReference type="PANTHER" id="PTHR38690">
    <property type="entry name" value="PROTEASE-RELATED"/>
    <property type="match status" value="1"/>
</dbReference>
<proteinExistence type="predicted"/>
<evidence type="ECO:0000313" key="2">
    <source>
        <dbReference type="EMBL" id="TLX65330.1"/>
    </source>
</evidence>
<dbReference type="Pfam" id="PF13116">
    <property type="entry name" value="YhdP"/>
    <property type="match status" value="1"/>
</dbReference>
<dbReference type="InterPro" id="IPR025263">
    <property type="entry name" value="YhdP_central"/>
</dbReference>
<reference evidence="2 3" key="1">
    <citation type="journal article" date="2017" name="Eur. J. Clin. Microbiol. Infect. Dis.">
        <title>Uncommonly isolated clinical Pseudomonas: identification and phylogenetic assignation.</title>
        <authorList>
            <person name="Mulet M."/>
            <person name="Gomila M."/>
            <person name="Ramirez A."/>
            <person name="Cardew S."/>
            <person name="Moore E.R."/>
            <person name="Lalucat J."/>
            <person name="Garcia-Valdes E."/>
        </authorList>
    </citation>
    <scope>NUCLEOTIDE SEQUENCE [LARGE SCALE GENOMIC DNA]</scope>
    <source>
        <strain evidence="2 3">SD129</strain>
    </source>
</reference>
<dbReference type="AlphaFoldDB" id="A0A5R9QJK6"/>
<dbReference type="RefSeq" id="WP_138410576.1">
    <property type="nucleotide sequence ID" value="NZ_QLAG01000001.1"/>
</dbReference>
<gene>
    <name evidence="2" type="ORF">DN820_00200</name>
</gene>
<dbReference type="PANTHER" id="PTHR38690:SF1">
    <property type="entry name" value="PROTEASE"/>
    <property type="match status" value="1"/>
</dbReference>
<dbReference type="EMBL" id="QLAG01000001">
    <property type="protein sequence ID" value="TLX65330.1"/>
    <property type="molecule type" value="Genomic_DNA"/>
</dbReference>